<feature type="non-terminal residue" evidence="8">
    <location>
        <position position="1"/>
    </location>
</feature>
<name>A0A7R9MJT2_9ACAR</name>
<evidence type="ECO:0000313" key="8">
    <source>
        <dbReference type="EMBL" id="CAD7661556.1"/>
    </source>
</evidence>
<evidence type="ECO:0000256" key="7">
    <source>
        <dbReference type="ARBA" id="ARBA00023033"/>
    </source>
</evidence>
<evidence type="ECO:0008006" key="10">
    <source>
        <dbReference type="Google" id="ProtNLM"/>
    </source>
</evidence>
<evidence type="ECO:0000256" key="3">
    <source>
        <dbReference type="ARBA" id="ARBA00022617"/>
    </source>
</evidence>
<evidence type="ECO:0000313" key="9">
    <source>
        <dbReference type="Proteomes" id="UP000728032"/>
    </source>
</evidence>
<dbReference type="InterPro" id="IPR001128">
    <property type="entry name" value="Cyt_P450"/>
</dbReference>
<evidence type="ECO:0000256" key="2">
    <source>
        <dbReference type="ARBA" id="ARBA00010617"/>
    </source>
</evidence>
<keyword evidence="3" id="KW-0349">Heme</keyword>
<dbReference type="Proteomes" id="UP000728032">
    <property type="component" value="Unassembled WGS sequence"/>
</dbReference>
<dbReference type="AlphaFoldDB" id="A0A7R9MJT2"/>
<keyword evidence="9" id="KW-1185">Reference proteome</keyword>
<keyword evidence="4" id="KW-0479">Metal-binding</keyword>
<dbReference type="EMBL" id="OC938961">
    <property type="protein sequence ID" value="CAD7661556.1"/>
    <property type="molecule type" value="Genomic_DNA"/>
</dbReference>
<gene>
    <name evidence="8" type="ORF">ONB1V03_LOCUS18117</name>
</gene>
<accession>A0A7R9MJT2</accession>
<dbReference type="InterPro" id="IPR002402">
    <property type="entry name" value="Cyt_P450_E_grp-II"/>
</dbReference>
<sequence length="227" mass="25784">IHHYYTLKSAQKYGRVYGTYSVTGKSLVVNDPDLLRDIMVKDFHLVPDRRHFHLGSSKIGKYIFFQPGGDDWKRIRSLLSPVFTSGKLRAMMAHIEGISDGLVTSLRVYEKKEHNQGETVDMRQYIGAFAMDVISACAYGINVESIDNPNHPVVTNAKKILGVDAGISLLLSVSAPGLAKRLKLEPFDINAFNYFDELTNQIVKERKVSHKYKDTDKLYEYINKKIQ</sequence>
<dbReference type="InterPro" id="IPR036396">
    <property type="entry name" value="Cyt_P450_sf"/>
</dbReference>
<keyword evidence="7" id="KW-0503">Monooxygenase</keyword>
<comment type="similarity">
    <text evidence="2">Belongs to the cytochrome P450 family.</text>
</comment>
<protein>
    <recommendedName>
        <fullName evidence="10">Cytochrome P450</fullName>
    </recommendedName>
</protein>
<keyword evidence="6" id="KW-0408">Iron</keyword>
<dbReference type="GO" id="GO:0020037">
    <property type="term" value="F:heme binding"/>
    <property type="evidence" value="ECO:0007669"/>
    <property type="project" value="InterPro"/>
</dbReference>
<evidence type="ECO:0000256" key="5">
    <source>
        <dbReference type="ARBA" id="ARBA00023002"/>
    </source>
</evidence>
<dbReference type="PANTHER" id="PTHR24302">
    <property type="entry name" value="CYTOCHROME P450 FAMILY 3"/>
    <property type="match status" value="1"/>
</dbReference>
<dbReference type="GO" id="GO:0005506">
    <property type="term" value="F:iron ion binding"/>
    <property type="evidence" value="ECO:0007669"/>
    <property type="project" value="InterPro"/>
</dbReference>
<dbReference type="GO" id="GO:0016705">
    <property type="term" value="F:oxidoreductase activity, acting on paired donors, with incorporation or reduction of molecular oxygen"/>
    <property type="evidence" value="ECO:0007669"/>
    <property type="project" value="InterPro"/>
</dbReference>
<evidence type="ECO:0000256" key="6">
    <source>
        <dbReference type="ARBA" id="ARBA00023004"/>
    </source>
</evidence>
<evidence type="ECO:0000256" key="4">
    <source>
        <dbReference type="ARBA" id="ARBA00022723"/>
    </source>
</evidence>
<dbReference type="PRINTS" id="PR00464">
    <property type="entry name" value="EP450II"/>
</dbReference>
<dbReference type="InterPro" id="IPR050705">
    <property type="entry name" value="Cytochrome_P450_3A"/>
</dbReference>
<reference evidence="8" key="1">
    <citation type="submission" date="2020-11" db="EMBL/GenBank/DDBJ databases">
        <authorList>
            <person name="Tran Van P."/>
        </authorList>
    </citation>
    <scope>NUCLEOTIDE SEQUENCE</scope>
</reference>
<evidence type="ECO:0000256" key="1">
    <source>
        <dbReference type="ARBA" id="ARBA00001971"/>
    </source>
</evidence>
<dbReference type="GO" id="GO:0008395">
    <property type="term" value="F:steroid hydroxylase activity"/>
    <property type="evidence" value="ECO:0007669"/>
    <property type="project" value="TreeGrafter"/>
</dbReference>
<dbReference type="SUPFAM" id="SSF48264">
    <property type="entry name" value="Cytochrome P450"/>
    <property type="match status" value="1"/>
</dbReference>
<dbReference type="Gene3D" id="1.10.630.10">
    <property type="entry name" value="Cytochrome P450"/>
    <property type="match status" value="1"/>
</dbReference>
<dbReference type="OrthoDB" id="2789670at2759"/>
<proteinExistence type="inferred from homology"/>
<organism evidence="8">
    <name type="scientific">Oppiella nova</name>
    <dbReference type="NCBI Taxonomy" id="334625"/>
    <lineage>
        <taxon>Eukaryota</taxon>
        <taxon>Metazoa</taxon>
        <taxon>Ecdysozoa</taxon>
        <taxon>Arthropoda</taxon>
        <taxon>Chelicerata</taxon>
        <taxon>Arachnida</taxon>
        <taxon>Acari</taxon>
        <taxon>Acariformes</taxon>
        <taxon>Sarcoptiformes</taxon>
        <taxon>Oribatida</taxon>
        <taxon>Brachypylina</taxon>
        <taxon>Oppioidea</taxon>
        <taxon>Oppiidae</taxon>
        <taxon>Oppiella</taxon>
    </lineage>
</organism>
<dbReference type="Pfam" id="PF00067">
    <property type="entry name" value="p450"/>
    <property type="match status" value="1"/>
</dbReference>
<dbReference type="EMBL" id="CAJPVJ010024136">
    <property type="protein sequence ID" value="CAG2178692.1"/>
    <property type="molecule type" value="Genomic_DNA"/>
</dbReference>
<comment type="cofactor">
    <cofactor evidence="1">
        <name>heme</name>
        <dbReference type="ChEBI" id="CHEBI:30413"/>
    </cofactor>
</comment>
<feature type="non-terminal residue" evidence="8">
    <location>
        <position position="227"/>
    </location>
</feature>
<keyword evidence="5" id="KW-0560">Oxidoreductase</keyword>
<dbReference type="PANTHER" id="PTHR24302:SF15">
    <property type="entry name" value="FATTY-ACID PEROXYGENASE"/>
    <property type="match status" value="1"/>
</dbReference>